<evidence type="ECO:0000313" key="2">
    <source>
        <dbReference type="EMBL" id="KAK7304954.1"/>
    </source>
</evidence>
<dbReference type="Proteomes" id="UP001367508">
    <property type="component" value="Unassembled WGS sequence"/>
</dbReference>
<feature type="transmembrane region" description="Helical" evidence="1">
    <location>
        <begin position="25"/>
        <end position="44"/>
    </location>
</feature>
<accession>A0AAN9PNY4</accession>
<dbReference type="AlphaFoldDB" id="A0AAN9PNY4"/>
<keyword evidence="1" id="KW-1133">Transmembrane helix</keyword>
<name>A0AAN9PNY4_CANGL</name>
<protein>
    <submittedName>
        <fullName evidence="2">Uncharacterized protein</fullName>
    </submittedName>
</protein>
<comment type="caution">
    <text evidence="2">The sequence shown here is derived from an EMBL/GenBank/DDBJ whole genome shotgun (WGS) entry which is preliminary data.</text>
</comment>
<reference evidence="2 3" key="1">
    <citation type="submission" date="2024-01" db="EMBL/GenBank/DDBJ databases">
        <title>The genomes of 5 underutilized Papilionoideae crops provide insights into root nodulation and disease resistanc.</title>
        <authorList>
            <person name="Jiang F."/>
        </authorList>
    </citation>
    <scope>NUCLEOTIDE SEQUENCE [LARGE SCALE GENOMIC DNA]</scope>
    <source>
        <strain evidence="2">LVBAO_FW01</strain>
        <tissue evidence="2">Leaves</tissue>
    </source>
</reference>
<dbReference type="EMBL" id="JAYMYQ010000011">
    <property type="protein sequence ID" value="KAK7304954.1"/>
    <property type="molecule type" value="Genomic_DNA"/>
</dbReference>
<keyword evidence="1" id="KW-0812">Transmembrane</keyword>
<evidence type="ECO:0000256" key="1">
    <source>
        <dbReference type="SAM" id="Phobius"/>
    </source>
</evidence>
<keyword evidence="1" id="KW-0472">Membrane</keyword>
<gene>
    <name evidence="2" type="ORF">VNO77_42850</name>
</gene>
<keyword evidence="3" id="KW-1185">Reference proteome</keyword>
<sequence length="67" mass="7682">MENGKPMSGPHFHVFLAVEKHKHPFTIGFLVSLSLLMSLSLLLLKTLLHTLFSHFPKQKDTLGERER</sequence>
<evidence type="ECO:0000313" key="3">
    <source>
        <dbReference type="Proteomes" id="UP001367508"/>
    </source>
</evidence>
<proteinExistence type="predicted"/>
<organism evidence="2 3">
    <name type="scientific">Canavalia gladiata</name>
    <name type="common">Sword bean</name>
    <name type="synonym">Dolichos gladiatus</name>
    <dbReference type="NCBI Taxonomy" id="3824"/>
    <lineage>
        <taxon>Eukaryota</taxon>
        <taxon>Viridiplantae</taxon>
        <taxon>Streptophyta</taxon>
        <taxon>Embryophyta</taxon>
        <taxon>Tracheophyta</taxon>
        <taxon>Spermatophyta</taxon>
        <taxon>Magnoliopsida</taxon>
        <taxon>eudicotyledons</taxon>
        <taxon>Gunneridae</taxon>
        <taxon>Pentapetalae</taxon>
        <taxon>rosids</taxon>
        <taxon>fabids</taxon>
        <taxon>Fabales</taxon>
        <taxon>Fabaceae</taxon>
        <taxon>Papilionoideae</taxon>
        <taxon>50 kb inversion clade</taxon>
        <taxon>NPAAA clade</taxon>
        <taxon>indigoferoid/millettioid clade</taxon>
        <taxon>Phaseoleae</taxon>
        <taxon>Canavalia</taxon>
    </lineage>
</organism>